<gene>
    <name evidence="2" type="primary">Contig3765.g4023</name>
    <name evidence="2" type="ORF">STYLEM_13615</name>
</gene>
<keyword evidence="1" id="KW-0812">Transmembrane</keyword>
<proteinExistence type="predicted"/>
<sequence>MAYTFKNSPNLSILSKILYIILFSYCIPTFECIWWSDILPSLHILKLAIDYFLNQLDPALFGNEIKSYGELLAILIGGLLTLGYIGVLMCLLNLGILISLFIISFNPYKEIINEKQQDNLSQDSKNEKKLEAASNVDGYNFIRDLPSFSYSFFFQYYFLVIYQYLGNYKRQKSGYFLSVIANLIILAFVLLFCFFSTRANIVISSTKAIANQQVPGLNQNVIQSILFTASILQISFAFFLGKEFVLTLYDELKNKSLSNKIEDLRQGLSQKSFSNEQLKMVRKQIYQLVRMPYSKMNNTQFYSITCSYYFISVMIAGLFGSSSKDKNKGEALSSIVNITSSIVQPTLMSRLRYFALAFSIIGVLASAIFTTIGIYWQIQ</sequence>
<protein>
    <submittedName>
        <fullName evidence="2">Uncharacterized protein</fullName>
    </submittedName>
</protein>
<name>A0A078ARE3_STYLE</name>
<feature type="transmembrane region" description="Helical" evidence="1">
    <location>
        <begin position="71"/>
        <end position="103"/>
    </location>
</feature>
<feature type="transmembrane region" description="Helical" evidence="1">
    <location>
        <begin position="301"/>
        <end position="320"/>
    </location>
</feature>
<keyword evidence="3" id="KW-1185">Reference proteome</keyword>
<dbReference type="AlphaFoldDB" id="A0A078ARE3"/>
<accession>A0A078ARE3</accession>
<dbReference type="InParanoid" id="A0A078ARE3"/>
<feature type="transmembrane region" description="Helical" evidence="1">
    <location>
        <begin position="353"/>
        <end position="376"/>
    </location>
</feature>
<keyword evidence="1" id="KW-0472">Membrane</keyword>
<feature type="transmembrane region" description="Helical" evidence="1">
    <location>
        <begin position="221"/>
        <end position="240"/>
    </location>
</feature>
<feature type="transmembrane region" description="Helical" evidence="1">
    <location>
        <begin position="17"/>
        <end position="36"/>
    </location>
</feature>
<dbReference type="EMBL" id="CCKQ01012918">
    <property type="protein sequence ID" value="CDW84551.1"/>
    <property type="molecule type" value="Genomic_DNA"/>
</dbReference>
<evidence type="ECO:0000256" key="1">
    <source>
        <dbReference type="SAM" id="Phobius"/>
    </source>
</evidence>
<reference evidence="2 3" key="1">
    <citation type="submission" date="2014-06" db="EMBL/GenBank/DDBJ databases">
        <authorList>
            <person name="Swart Estienne"/>
        </authorList>
    </citation>
    <scope>NUCLEOTIDE SEQUENCE [LARGE SCALE GENOMIC DNA]</scope>
    <source>
        <strain evidence="2 3">130c</strain>
    </source>
</reference>
<feature type="transmembrane region" description="Helical" evidence="1">
    <location>
        <begin position="177"/>
        <end position="201"/>
    </location>
</feature>
<organism evidence="2 3">
    <name type="scientific">Stylonychia lemnae</name>
    <name type="common">Ciliate</name>
    <dbReference type="NCBI Taxonomy" id="5949"/>
    <lineage>
        <taxon>Eukaryota</taxon>
        <taxon>Sar</taxon>
        <taxon>Alveolata</taxon>
        <taxon>Ciliophora</taxon>
        <taxon>Intramacronucleata</taxon>
        <taxon>Spirotrichea</taxon>
        <taxon>Stichotrichia</taxon>
        <taxon>Sporadotrichida</taxon>
        <taxon>Oxytrichidae</taxon>
        <taxon>Stylonychinae</taxon>
        <taxon>Stylonychia</taxon>
    </lineage>
</organism>
<evidence type="ECO:0000313" key="2">
    <source>
        <dbReference type="EMBL" id="CDW84551.1"/>
    </source>
</evidence>
<evidence type="ECO:0000313" key="3">
    <source>
        <dbReference type="Proteomes" id="UP000039865"/>
    </source>
</evidence>
<feature type="transmembrane region" description="Helical" evidence="1">
    <location>
        <begin position="148"/>
        <end position="165"/>
    </location>
</feature>
<dbReference type="Proteomes" id="UP000039865">
    <property type="component" value="Unassembled WGS sequence"/>
</dbReference>
<keyword evidence="1" id="KW-1133">Transmembrane helix</keyword>